<sequence>MDGAVWVPTVESGVVKHTRLDGPIPPGGSAVVFVSAEDTGTPEQSIGCPTGVKPVFDKDHAVYGTGIGNASFVTADVPVSMYSMFPYGGAKGYYPSAMLLFPTTSFRKNYVLVSAWGGISDRFGRGLFPNSMPSMTQPGRPTIQIVAVEDDTSIDFLPKVDLIGGRDIAPAARNEVTNYKLQRGQVLQLTQDNELAGSVIDTTKPVGVFGGNSVMNVPSDVGFADIDNSQIPPVSAWGHEYAVLPAPNRSAVVSRGVEKERDPSVVRLVGAAGGTELVYEPAQPAGAPSTLDAGQLAAFFAERPFVVRSQDRDHPFYAAIVMTGAGASATGLGDPEVAMVVPTDQWLDTYGFFSDYSYPYSSVFVTRRKTGGTFRDVTLDCAGPLTGWTPITSDFEWTFVELTHAGDAQTYPAGTCTDGAHRMKSDGPFAMTVWGFGQAASYAYPGGAGLRPTSQVHVPVR</sequence>
<feature type="domain" description="IgGFc-binding protein N-terminal" evidence="1">
    <location>
        <begin position="97"/>
        <end position="435"/>
    </location>
</feature>
<dbReference type="Pfam" id="PF17517">
    <property type="entry name" value="IgGFc_binding"/>
    <property type="match status" value="1"/>
</dbReference>
<dbReference type="InterPro" id="IPR035234">
    <property type="entry name" value="IgGFc-bd_N"/>
</dbReference>
<evidence type="ECO:0000259" key="1">
    <source>
        <dbReference type="Pfam" id="PF17517"/>
    </source>
</evidence>
<dbReference type="Proteomes" id="UP000064967">
    <property type="component" value="Chromosome"/>
</dbReference>
<dbReference type="STRING" id="1391654.AKJ09_11072"/>
<name>A0A0K1QF71_9BACT</name>
<dbReference type="AlphaFoldDB" id="A0A0K1QF71"/>
<protein>
    <recommendedName>
        <fullName evidence="1">IgGFc-binding protein N-terminal domain-containing protein</fullName>
    </recommendedName>
</protein>
<accession>A0A0K1QF71</accession>
<gene>
    <name evidence="2" type="ORF">AKJ09_11072</name>
</gene>
<organism evidence="2 3">
    <name type="scientific">Labilithrix luteola</name>
    <dbReference type="NCBI Taxonomy" id="1391654"/>
    <lineage>
        <taxon>Bacteria</taxon>
        <taxon>Pseudomonadati</taxon>
        <taxon>Myxococcota</taxon>
        <taxon>Polyangia</taxon>
        <taxon>Polyangiales</taxon>
        <taxon>Labilitrichaceae</taxon>
        <taxon>Labilithrix</taxon>
    </lineage>
</organism>
<dbReference type="PANTHER" id="PTHR46534:SF1">
    <property type="entry name" value="IGGFC-BINDING PROTEIN N-TERMINAL DOMAIN-CONTAINING PROTEIN"/>
    <property type="match status" value="1"/>
</dbReference>
<dbReference type="EMBL" id="CP012333">
    <property type="protein sequence ID" value="AKV04409.1"/>
    <property type="molecule type" value="Genomic_DNA"/>
</dbReference>
<dbReference type="PANTHER" id="PTHR46534">
    <property type="entry name" value="IGGFC_BINDING DOMAIN-CONTAINING PROTEIN"/>
    <property type="match status" value="1"/>
</dbReference>
<evidence type="ECO:0000313" key="2">
    <source>
        <dbReference type="EMBL" id="AKV04409.1"/>
    </source>
</evidence>
<proteinExistence type="predicted"/>
<evidence type="ECO:0000313" key="3">
    <source>
        <dbReference type="Proteomes" id="UP000064967"/>
    </source>
</evidence>
<reference evidence="2 3" key="1">
    <citation type="submission" date="2015-08" db="EMBL/GenBank/DDBJ databases">
        <authorList>
            <person name="Babu N.S."/>
            <person name="Beckwith C.J."/>
            <person name="Beseler K.G."/>
            <person name="Brison A."/>
            <person name="Carone J.V."/>
            <person name="Caskin T.P."/>
            <person name="Diamond M."/>
            <person name="Durham M.E."/>
            <person name="Foxe J.M."/>
            <person name="Go M."/>
            <person name="Henderson B.A."/>
            <person name="Jones I.B."/>
            <person name="McGettigan J.A."/>
            <person name="Micheletti S.J."/>
            <person name="Nasrallah M.E."/>
            <person name="Ortiz D."/>
            <person name="Piller C.R."/>
            <person name="Privatt S.R."/>
            <person name="Schneider S.L."/>
            <person name="Sharp S."/>
            <person name="Smith T.C."/>
            <person name="Stanton J.D."/>
            <person name="Ullery H.E."/>
            <person name="Wilson R.J."/>
            <person name="Serrano M.G."/>
            <person name="Buck G."/>
            <person name="Lee V."/>
            <person name="Wang Y."/>
            <person name="Carvalho R."/>
            <person name="Voegtly L."/>
            <person name="Shi R."/>
            <person name="Duckworth R."/>
            <person name="Johnson A."/>
            <person name="Loviza R."/>
            <person name="Walstead R."/>
            <person name="Shah Z."/>
            <person name="Kiflezghi M."/>
            <person name="Wade K."/>
            <person name="Ball S.L."/>
            <person name="Bradley K.W."/>
            <person name="Asai D.J."/>
            <person name="Bowman C.A."/>
            <person name="Russell D.A."/>
            <person name="Pope W.H."/>
            <person name="Jacobs-Sera D."/>
            <person name="Hendrix R.W."/>
            <person name="Hatfull G.F."/>
        </authorList>
    </citation>
    <scope>NUCLEOTIDE SEQUENCE [LARGE SCALE GENOMIC DNA]</scope>
    <source>
        <strain evidence="2 3">DSM 27648</strain>
    </source>
</reference>
<dbReference type="KEGG" id="llu:AKJ09_11072"/>
<keyword evidence="3" id="KW-1185">Reference proteome</keyword>